<evidence type="ECO:0000256" key="3">
    <source>
        <dbReference type="ARBA" id="ARBA00022475"/>
    </source>
</evidence>
<comment type="caution">
    <text evidence="9">The sequence shown here is derived from an EMBL/GenBank/DDBJ whole genome shotgun (WGS) entry which is preliminary data.</text>
</comment>
<comment type="similarity">
    <text evidence="7">Belongs to the binding-protein-dependent transport system permease family.</text>
</comment>
<dbReference type="PANTHER" id="PTHR43744:SF8">
    <property type="entry name" value="SN-GLYCEROL-3-PHOSPHATE TRANSPORT SYSTEM PERMEASE PROTEIN UGPE"/>
    <property type="match status" value="1"/>
</dbReference>
<name>A0ABS2MZL6_9BACI</name>
<evidence type="ECO:0000313" key="9">
    <source>
        <dbReference type="EMBL" id="MBM7571348.1"/>
    </source>
</evidence>
<feature type="transmembrane region" description="Helical" evidence="7">
    <location>
        <begin position="157"/>
        <end position="178"/>
    </location>
</feature>
<feature type="transmembrane region" description="Helical" evidence="7">
    <location>
        <begin position="93"/>
        <end position="117"/>
    </location>
</feature>
<dbReference type="SUPFAM" id="SSF161098">
    <property type="entry name" value="MetI-like"/>
    <property type="match status" value="1"/>
</dbReference>
<dbReference type="InterPro" id="IPR035906">
    <property type="entry name" value="MetI-like_sf"/>
</dbReference>
<comment type="subcellular location">
    <subcellularLocation>
        <location evidence="1 7">Cell membrane</location>
        <topology evidence="1 7">Multi-pass membrane protein</topology>
    </subcellularLocation>
</comment>
<keyword evidence="3" id="KW-1003">Cell membrane</keyword>
<protein>
    <submittedName>
        <fullName evidence="9">ABC-type glycerol-3-phosphate transport system permease component</fullName>
    </submittedName>
</protein>
<gene>
    <name evidence="9" type="ORF">JOC48_001844</name>
</gene>
<dbReference type="InterPro" id="IPR000515">
    <property type="entry name" value="MetI-like"/>
</dbReference>
<dbReference type="PANTHER" id="PTHR43744">
    <property type="entry name" value="ABC TRANSPORTER PERMEASE PROTEIN MG189-RELATED-RELATED"/>
    <property type="match status" value="1"/>
</dbReference>
<organism evidence="9 10">
    <name type="scientific">Aquibacillus albus</name>
    <dbReference type="NCBI Taxonomy" id="1168171"/>
    <lineage>
        <taxon>Bacteria</taxon>
        <taxon>Bacillati</taxon>
        <taxon>Bacillota</taxon>
        <taxon>Bacilli</taxon>
        <taxon>Bacillales</taxon>
        <taxon>Bacillaceae</taxon>
        <taxon>Aquibacillus</taxon>
    </lineage>
</organism>
<dbReference type="EMBL" id="JAFBDR010000008">
    <property type="protein sequence ID" value="MBM7571348.1"/>
    <property type="molecule type" value="Genomic_DNA"/>
</dbReference>
<accession>A0ABS2MZL6</accession>
<feature type="transmembrane region" description="Helical" evidence="7">
    <location>
        <begin position="124"/>
        <end position="145"/>
    </location>
</feature>
<sequence length="293" mass="32897">MSTQSQAAINGHKQMKKTFNLKKFVQTTVHYLALILLAMIIIYPIYFALSYTFMTPQEVNTATPQFLPESFYLENIKEVLATTPILRFILNSFIISIAVMIGEIITGSLAAYAFAFVQFKGRNVIFALFLTTLMVPSEVTLIPRYLMMGAFGWMDTYQGLIVPHLATVFGIFLLRQFFMQLPKELMEAARMDGAGHGRIFLTIVLPLSRPAIGTLGVYSFLNTWNQYLWPLLMTNSEEMRPVQIGITMLQDEEFMSWNLVLAGVSIALLPSLLLLIFGLKQLVAGITAGAVKQ</sequence>
<evidence type="ECO:0000256" key="4">
    <source>
        <dbReference type="ARBA" id="ARBA00022692"/>
    </source>
</evidence>
<dbReference type="CDD" id="cd06261">
    <property type="entry name" value="TM_PBP2"/>
    <property type="match status" value="1"/>
</dbReference>
<feature type="domain" description="ABC transmembrane type-1" evidence="8">
    <location>
        <begin position="89"/>
        <end position="278"/>
    </location>
</feature>
<feature type="transmembrane region" description="Helical" evidence="7">
    <location>
        <begin position="24"/>
        <end position="46"/>
    </location>
</feature>
<dbReference type="Gene3D" id="1.10.3720.10">
    <property type="entry name" value="MetI-like"/>
    <property type="match status" value="1"/>
</dbReference>
<keyword evidence="5 7" id="KW-1133">Transmembrane helix</keyword>
<feature type="transmembrane region" description="Helical" evidence="7">
    <location>
        <begin position="257"/>
        <end position="277"/>
    </location>
</feature>
<keyword evidence="2 7" id="KW-0813">Transport</keyword>
<reference evidence="9 10" key="1">
    <citation type="submission" date="2021-01" db="EMBL/GenBank/DDBJ databases">
        <title>Genomic Encyclopedia of Type Strains, Phase IV (KMG-IV): sequencing the most valuable type-strain genomes for metagenomic binning, comparative biology and taxonomic classification.</title>
        <authorList>
            <person name="Goeker M."/>
        </authorList>
    </citation>
    <scope>NUCLEOTIDE SEQUENCE [LARGE SCALE GENOMIC DNA]</scope>
    <source>
        <strain evidence="9 10">DSM 23711</strain>
    </source>
</reference>
<keyword evidence="10" id="KW-1185">Reference proteome</keyword>
<evidence type="ECO:0000313" key="10">
    <source>
        <dbReference type="Proteomes" id="UP001296943"/>
    </source>
</evidence>
<dbReference type="Proteomes" id="UP001296943">
    <property type="component" value="Unassembled WGS sequence"/>
</dbReference>
<evidence type="ECO:0000256" key="2">
    <source>
        <dbReference type="ARBA" id="ARBA00022448"/>
    </source>
</evidence>
<dbReference type="Pfam" id="PF00528">
    <property type="entry name" value="BPD_transp_1"/>
    <property type="match status" value="1"/>
</dbReference>
<keyword evidence="6 7" id="KW-0472">Membrane</keyword>
<proteinExistence type="inferred from homology"/>
<dbReference type="PROSITE" id="PS50928">
    <property type="entry name" value="ABC_TM1"/>
    <property type="match status" value="1"/>
</dbReference>
<evidence type="ECO:0000259" key="8">
    <source>
        <dbReference type="PROSITE" id="PS50928"/>
    </source>
</evidence>
<feature type="transmembrane region" description="Helical" evidence="7">
    <location>
        <begin position="199"/>
        <end position="221"/>
    </location>
</feature>
<evidence type="ECO:0000256" key="1">
    <source>
        <dbReference type="ARBA" id="ARBA00004651"/>
    </source>
</evidence>
<evidence type="ECO:0000256" key="6">
    <source>
        <dbReference type="ARBA" id="ARBA00023136"/>
    </source>
</evidence>
<keyword evidence="4 7" id="KW-0812">Transmembrane</keyword>
<evidence type="ECO:0000256" key="5">
    <source>
        <dbReference type="ARBA" id="ARBA00022989"/>
    </source>
</evidence>
<evidence type="ECO:0000256" key="7">
    <source>
        <dbReference type="RuleBase" id="RU363032"/>
    </source>
</evidence>